<dbReference type="PROSITE" id="PS00922">
    <property type="entry name" value="TRANSGLYCOSYLASE"/>
    <property type="match status" value="1"/>
</dbReference>
<dbReference type="CDD" id="cd00118">
    <property type="entry name" value="LysM"/>
    <property type="match status" value="2"/>
</dbReference>
<reference evidence="4 5" key="1">
    <citation type="submission" date="2017-06" db="EMBL/GenBank/DDBJ databases">
        <title>Raineya orbicola gen. nov., sp. nov. a slightly thermophilic bacterium of the phylum Bacteroidetes and the description of Raineyaceae fam. nov.</title>
        <authorList>
            <person name="Albuquerque L."/>
            <person name="Polonia A.R.M."/>
            <person name="Barroso C."/>
            <person name="Froufe H.J.C."/>
            <person name="Lage O."/>
            <person name="Lobo-Da-Cunha A."/>
            <person name="Egas C."/>
            <person name="Da Costa M.S."/>
        </authorList>
    </citation>
    <scope>NUCLEOTIDE SEQUENCE [LARGE SCALE GENOMIC DNA]</scope>
    <source>
        <strain evidence="4 5">SPSPC-11</strain>
    </source>
</reference>
<dbReference type="SMART" id="SM00257">
    <property type="entry name" value="LysM"/>
    <property type="match status" value="2"/>
</dbReference>
<dbReference type="Proteomes" id="UP000233387">
    <property type="component" value="Unassembled WGS sequence"/>
</dbReference>
<feature type="domain" description="LysM" evidence="3">
    <location>
        <begin position="346"/>
        <end position="389"/>
    </location>
</feature>
<gene>
    <name evidence="4" type="ORF">Rain11_2041</name>
</gene>
<evidence type="ECO:0000256" key="2">
    <source>
        <dbReference type="SAM" id="MobiDB-lite"/>
    </source>
</evidence>
<dbReference type="PROSITE" id="PS51782">
    <property type="entry name" value="LYSM"/>
    <property type="match status" value="2"/>
</dbReference>
<evidence type="ECO:0000256" key="1">
    <source>
        <dbReference type="ARBA" id="ARBA00007734"/>
    </source>
</evidence>
<comment type="caution">
    <text evidence="4">The sequence shown here is derived from an EMBL/GenBank/DDBJ whole genome shotgun (WGS) entry which is preliminary data.</text>
</comment>
<evidence type="ECO:0000313" key="4">
    <source>
        <dbReference type="EMBL" id="PKQ67428.1"/>
    </source>
</evidence>
<dbReference type="GO" id="GO:0000270">
    <property type="term" value="P:peptidoglycan metabolic process"/>
    <property type="evidence" value="ECO:0007669"/>
    <property type="project" value="InterPro"/>
</dbReference>
<dbReference type="EMBL" id="NKXO01000034">
    <property type="protein sequence ID" value="PKQ67428.1"/>
    <property type="molecule type" value="Genomic_DNA"/>
</dbReference>
<proteinExistence type="inferred from homology"/>
<dbReference type="PANTHER" id="PTHR37423:SF2">
    <property type="entry name" value="MEMBRANE-BOUND LYTIC MUREIN TRANSGLYCOSYLASE C"/>
    <property type="match status" value="1"/>
</dbReference>
<evidence type="ECO:0000313" key="5">
    <source>
        <dbReference type="Proteomes" id="UP000233387"/>
    </source>
</evidence>
<dbReference type="Gene3D" id="1.10.530.10">
    <property type="match status" value="1"/>
</dbReference>
<dbReference type="InterPro" id="IPR018392">
    <property type="entry name" value="LysM"/>
</dbReference>
<dbReference type="CDD" id="cd16894">
    <property type="entry name" value="MltD-like"/>
    <property type="match status" value="1"/>
</dbReference>
<dbReference type="RefSeq" id="WP_165778119.1">
    <property type="nucleotide sequence ID" value="NZ_NKXO01000034.1"/>
</dbReference>
<name>A0A2N3IAY4_9BACT</name>
<dbReference type="GO" id="GO:0016020">
    <property type="term" value="C:membrane"/>
    <property type="evidence" value="ECO:0007669"/>
    <property type="project" value="InterPro"/>
</dbReference>
<dbReference type="InterPro" id="IPR008258">
    <property type="entry name" value="Transglycosylase_SLT_dom_1"/>
</dbReference>
<sequence>MKKVAKVLLFGFLAFACVSPKLYGQPETAKNSEIDTELKDYIPAIHDELVAERLKCIENEIPLTYNNAVKKQIERFCVKQRKQIKYYLMRKDRYFPIFEEILAKYNMPDELKYLSVVESSLIPKATSWASAVGLWQFMPFTGKMYGLKQDFYIDERIDPYKSTEAAARFLKYLYERFGDWHLVLAAYNAGPGRIDQAIKRAGGKRNFWDIYPYIPAETRAYVPTFIAVTYVFNYHHEHFAELPEEVHTYIPADTIVVNQFVNVKELAKQLDIDFEVLQVLNPQLKKNVVPRHYKDYALRIPKDKIEYFNEHREDILKAASKRSYQYIPYPATYNEAIASTKGKKKVTHTVRKGETLTQIAQMYQVHTRDLMLWNKLRSQNLIASQRLVLWVDEKSKEKEEKEKENSENSEENLAQNNKQTENSEKEPLNNQEVKVPLHKVALKKPLIGAIAGTSSKNNLSTSKEVYHVVKQGDTLWSISKRYNGSVEQIRKLNPNLKGESLAIGQKIRVY</sequence>
<dbReference type="AlphaFoldDB" id="A0A2N3IAY4"/>
<comment type="similarity">
    <text evidence="1">Belongs to the transglycosylase Slt family.</text>
</comment>
<dbReference type="InterPro" id="IPR000189">
    <property type="entry name" value="Transglyc_AS"/>
</dbReference>
<dbReference type="SUPFAM" id="SSF54106">
    <property type="entry name" value="LysM domain"/>
    <property type="match status" value="2"/>
</dbReference>
<feature type="domain" description="LysM" evidence="3">
    <location>
        <begin position="465"/>
        <end position="509"/>
    </location>
</feature>
<dbReference type="PANTHER" id="PTHR37423">
    <property type="entry name" value="SOLUBLE LYTIC MUREIN TRANSGLYCOSYLASE-RELATED"/>
    <property type="match status" value="1"/>
</dbReference>
<protein>
    <submittedName>
        <fullName evidence="4">Transglycosylase SLT domain</fullName>
    </submittedName>
</protein>
<evidence type="ECO:0000259" key="3">
    <source>
        <dbReference type="PROSITE" id="PS51782"/>
    </source>
</evidence>
<dbReference type="Pfam" id="PF01464">
    <property type="entry name" value="SLT"/>
    <property type="match status" value="1"/>
</dbReference>
<dbReference type="Pfam" id="PF01476">
    <property type="entry name" value="LysM"/>
    <property type="match status" value="2"/>
</dbReference>
<organism evidence="4 5">
    <name type="scientific">Raineya orbicola</name>
    <dbReference type="NCBI Taxonomy" id="2016530"/>
    <lineage>
        <taxon>Bacteria</taxon>
        <taxon>Pseudomonadati</taxon>
        <taxon>Bacteroidota</taxon>
        <taxon>Cytophagia</taxon>
        <taxon>Cytophagales</taxon>
        <taxon>Raineyaceae</taxon>
        <taxon>Raineya</taxon>
    </lineage>
</organism>
<dbReference type="PROSITE" id="PS51257">
    <property type="entry name" value="PROKAR_LIPOPROTEIN"/>
    <property type="match status" value="1"/>
</dbReference>
<accession>A0A2N3IAY4</accession>
<dbReference type="InterPro" id="IPR036779">
    <property type="entry name" value="LysM_dom_sf"/>
</dbReference>
<dbReference type="GO" id="GO:0008933">
    <property type="term" value="F:peptidoglycan lytic transglycosylase activity"/>
    <property type="evidence" value="ECO:0007669"/>
    <property type="project" value="InterPro"/>
</dbReference>
<dbReference type="Gene3D" id="3.10.350.10">
    <property type="entry name" value="LysM domain"/>
    <property type="match status" value="2"/>
</dbReference>
<dbReference type="SUPFAM" id="SSF53955">
    <property type="entry name" value="Lysozyme-like"/>
    <property type="match status" value="1"/>
</dbReference>
<keyword evidence="5" id="KW-1185">Reference proteome</keyword>
<dbReference type="InterPro" id="IPR023346">
    <property type="entry name" value="Lysozyme-like_dom_sf"/>
</dbReference>
<feature type="region of interest" description="Disordered" evidence="2">
    <location>
        <begin position="399"/>
        <end position="432"/>
    </location>
</feature>